<dbReference type="EMBL" id="FOHQ01000004">
    <property type="protein sequence ID" value="SES89830.1"/>
    <property type="molecule type" value="Genomic_DNA"/>
</dbReference>
<accession>A0A1I0A6Q2</accession>
<sequence>MAKDDVSKIVERYIASGRSEKDVERKEHYFKMALQLQPKNVHALNNMALLLQQQRKFRGAIDIYEKILSIGVVARPYPVYYNISLCLESLGNLEGAKTYINRALAIKPDDEIFLELKEEIIDLLSSGSKESAPKITSNTLEVGAVYDEWDPPAVSTLTSQIYYADWNDYKYHRGLGETDLHEKVIRDKLEQRVYCCNACRYFSAGTCRKKGKVGRKVLPDSICKQFFPAKH</sequence>
<dbReference type="InterPro" id="IPR051685">
    <property type="entry name" value="Ycf3/AcsC/BcsC/TPR_MFPF"/>
</dbReference>
<dbReference type="OrthoDB" id="115601at2157"/>
<dbReference type="Proteomes" id="UP000243338">
    <property type="component" value="Unassembled WGS sequence"/>
</dbReference>
<dbReference type="SMART" id="SM00028">
    <property type="entry name" value="TPR"/>
    <property type="match status" value="2"/>
</dbReference>
<dbReference type="PROSITE" id="PS50005">
    <property type="entry name" value="TPR"/>
    <property type="match status" value="1"/>
</dbReference>
<feature type="repeat" description="TPR" evidence="3">
    <location>
        <begin position="77"/>
        <end position="110"/>
    </location>
</feature>
<dbReference type="Gene3D" id="1.25.40.10">
    <property type="entry name" value="Tetratricopeptide repeat domain"/>
    <property type="match status" value="1"/>
</dbReference>
<dbReference type="AlphaFoldDB" id="A0A1I0A6Q2"/>
<reference evidence="5" key="1">
    <citation type="submission" date="2016-10" db="EMBL/GenBank/DDBJ databases">
        <authorList>
            <person name="Varghese N."/>
            <person name="Submissions S."/>
        </authorList>
    </citation>
    <scope>NUCLEOTIDE SEQUENCE [LARGE SCALE GENOMIC DNA]</scope>
    <source>
        <strain evidence="5">SLH 33</strain>
    </source>
</reference>
<name>A0A1I0A6Q2_9EURY</name>
<proteinExistence type="predicted"/>
<dbReference type="PANTHER" id="PTHR44943">
    <property type="entry name" value="CELLULOSE SYNTHASE OPERON PROTEIN C"/>
    <property type="match status" value="1"/>
</dbReference>
<dbReference type="InterPro" id="IPR011990">
    <property type="entry name" value="TPR-like_helical_dom_sf"/>
</dbReference>
<organism evidence="4 5">
    <name type="scientific">Methanococcoides vulcani</name>
    <dbReference type="NCBI Taxonomy" id="1353158"/>
    <lineage>
        <taxon>Archaea</taxon>
        <taxon>Methanobacteriati</taxon>
        <taxon>Methanobacteriota</taxon>
        <taxon>Stenosarchaea group</taxon>
        <taxon>Methanomicrobia</taxon>
        <taxon>Methanosarcinales</taxon>
        <taxon>Methanosarcinaceae</taxon>
        <taxon>Methanococcoides</taxon>
    </lineage>
</organism>
<evidence type="ECO:0000313" key="4">
    <source>
        <dbReference type="EMBL" id="SES89830.1"/>
    </source>
</evidence>
<evidence type="ECO:0000256" key="1">
    <source>
        <dbReference type="ARBA" id="ARBA00022737"/>
    </source>
</evidence>
<evidence type="ECO:0000313" key="5">
    <source>
        <dbReference type="Proteomes" id="UP000243338"/>
    </source>
</evidence>
<dbReference type="STRING" id="1353158.SAMN04488587_1455"/>
<gene>
    <name evidence="4" type="ORF">SAMN04488587_1455</name>
</gene>
<keyword evidence="5" id="KW-1185">Reference proteome</keyword>
<evidence type="ECO:0000256" key="3">
    <source>
        <dbReference type="PROSITE-ProRule" id="PRU00339"/>
    </source>
</evidence>
<dbReference type="InterPro" id="IPR019734">
    <property type="entry name" value="TPR_rpt"/>
</dbReference>
<dbReference type="RefSeq" id="WP_091689954.1">
    <property type="nucleotide sequence ID" value="NZ_CAAGSJ010000002.1"/>
</dbReference>
<dbReference type="PANTHER" id="PTHR44943:SF8">
    <property type="entry name" value="TPR REPEAT-CONTAINING PROTEIN MJ0263"/>
    <property type="match status" value="1"/>
</dbReference>
<dbReference type="SUPFAM" id="SSF48452">
    <property type="entry name" value="TPR-like"/>
    <property type="match status" value="1"/>
</dbReference>
<keyword evidence="1" id="KW-0677">Repeat</keyword>
<protein>
    <submittedName>
        <fullName evidence="4">TPR repeat-containing protein</fullName>
    </submittedName>
</protein>
<evidence type="ECO:0000256" key="2">
    <source>
        <dbReference type="ARBA" id="ARBA00022803"/>
    </source>
</evidence>
<dbReference type="Pfam" id="PF13181">
    <property type="entry name" value="TPR_8"/>
    <property type="match status" value="1"/>
</dbReference>
<keyword evidence="2 3" id="KW-0802">TPR repeat</keyword>